<name>A0A1L8UK77_ENTMU</name>
<evidence type="ECO:0000313" key="2">
    <source>
        <dbReference type="EMBL" id="OTP25315.1"/>
    </source>
</evidence>
<keyword evidence="4" id="KW-1185">Reference proteome</keyword>
<evidence type="ECO:0000313" key="3">
    <source>
        <dbReference type="Proteomes" id="UP000195024"/>
    </source>
</evidence>
<comment type="caution">
    <text evidence="2">The sequence shown here is derived from an EMBL/GenBank/DDBJ whole genome shotgun (WGS) entry which is preliminary data.</text>
</comment>
<dbReference type="Proteomes" id="UP000195024">
    <property type="component" value="Unassembled WGS sequence"/>
</dbReference>
<evidence type="ECO:0000313" key="1">
    <source>
        <dbReference type="EMBL" id="GEL81856.1"/>
    </source>
</evidence>
<organism evidence="2 3">
    <name type="scientific">Enterococcus mundtii</name>
    <dbReference type="NCBI Taxonomy" id="53346"/>
    <lineage>
        <taxon>Bacteria</taxon>
        <taxon>Bacillati</taxon>
        <taxon>Bacillota</taxon>
        <taxon>Bacilli</taxon>
        <taxon>Lactobacillales</taxon>
        <taxon>Enterococcaceae</taxon>
        <taxon>Enterococcus</taxon>
    </lineage>
</organism>
<sequence>MFRQWLAHFFHDPTPRIDPYEVDNEFTLTLDFPNDQTITH</sequence>
<dbReference type="EMBL" id="BJWA01000041">
    <property type="protein sequence ID" value="GEL81856.1"/>
    <property type="molecule type" value="Genomic_DNA"/>
</dbReference>
<reference evidence="1 4" key="2">
    <citation type="submission" date="2019-07" db="EMBL/GenBank/DDBJ databases">
        <title>Whole genome shotgun sequence of Enterococcus mundtii NBRC 100490.</title>
        <authorList>
            <person name="Hosoyama A."/>
            <person name="Uohara A."/>
            <person name="Ohji S."/>
            <person name="Ichikawa N."/>
        </authorList>
    </citation>
    <scope>NUCLEOTIDE SEQUENCE [LARGE SCALE GENOMIC DNA]</scope>
    <source>
        <strain evidence="1 4">NBRC 100490</strain>
    </source>
</reference>
<protein>
    <submittedName>
        <fullName evidence="2">Uncharacterized protein</fullName>
    </submittedName>
</protein>
<dbReference type="AlphaFoldDB" id="A0A1L8UK77"/>
<dbReference type="EMBL" id="NGMS01000002">
    <property type="protein sequence ID" value="OTP25315.1"/>
    <property type="molecule type" value="Genomic_DNA"/>
</dbReference>
<accession>A0A1L8UK77</accession>
<dbReference type="GeneID" id="74354483"/>
<proteinExistence type="predicted"/>
<evidence type="ECO:0000313" key="4">
    <source>
        <dbReference type="Proteomes" id="UP000321175"/>
    </source>
</evidence>
<dbReference type="RefSeq" id="WP_254905451.1">
    <property type="nucleotide sequence ID" value="NZ_BJWA01000041.1"/>
</dbReference>
<reference evidence="2 3" key="1">
    <citation type="submission" date="2017-05" db="EMBL/GenBank/DDBJ databases">
        <title>The Genome Sequence of Enterococcus mundtii 6B1_DIV0119.</title>
        <authorList>
            <consortium name="The Broad Institute Genomics Platform"/>
            <consortium name="The Broad Institute Genomic Center for Infectious Diseases"/>
            <person name="Earl A."/>
            <person name="Manson A."/>
            <person name="Schwartman J."/>
            <person name="Gilmore M."/>
            <person name="Abouelleil A."/>
            <person name="Cao P."/>
            <person name="Chapman S."/>
            <person name="Cusick C."/>
            <person name="Shea T."/>
            <person name="Young S."/>
            <person name="Neafsey D."/>
            <person name="Nusbaum C."/>
            <person name="Birren B."/>
        </authorList>
    </citation>
    <scope>NUCLEOTIDE SEQUENCE [LARGE SCALE GENOMIC DNA]</scope>
    <source>
        <strain evidence="2 3">6B1_DIV0119</strain>
    </source>
</reference>
<gene>
    <name evidence="2" type="ORF">A5802_002468</name>
    <name evidence="1" type="ORF">EMU01_30000</name>
</gene>
<dbReference type="Proteomes" id="UP000321175">
    <property type="component" value="Unassembled WGS sequence"/>
</dbReference>